<protein>
    <submittedName>
        <fullName evidence="4">CapA family protein</fullName>
    </submittedName>
</protein>
<proteinExistence type="inferred from homology"/>
<dbReference type="SMART" id="SM00854">
    <property type="entry name" value="PGA_cap"/>
    <property type="match status" value="1"/>
</dbReference>
<comment type="caution">
    <text evidence="4">The sequence shown here is derived from an EMBL/GenBank/DDBJ whole genome shotgun (WGS) entry which is preliminary data.</text>
</comment>
<dbReference type="Pfam" id="PF09587">
    <property type="entry name" value="PGA_cap"/>
    <property type="match status" value="1"/>
</dbReference>
<sequence length="396" mass="44517">MNTKVKYFLPILIILLLGTIFSVLSIKHFDSFLGSDNQEELVVQPVKLHHSTNLLKEEKGFRTEATISAVGDLLIHSTVYNAAKTGENSYDFNPMLDKVKSYLLETDISIANQETIIGGTEIGLSNYPSFNSPFEVADALQEAGVDIVSIANNHTLDRGEKAIMNAINHYETIGMEYVGGYKSNEDKARLRTISKNGIKFSFLSYTYGTNGIPVPEGKEFFVNLIDREAIKKDVEEAKQNSDVVVVAMHWGVEYILFPNSEQEELADFLAEIGVDIVIGHHPHVLQPMKFMERPDGGKMFVVYSLGNFLSGQKDDYKDIGGILQLYVEKTVDGQESKIDIKVDNFIPTYVSQINPTKYHVVPLMDAASFGFPQAEAKNEEMMKHMYQWLNEEEFTN</sequence>
<feature type="transmembrane region" description="Helical" evidence="2">
    <location>
        <begin position="7"/>
        <end position="26"/>
    </location>
</feature>
<accession>A0A5D4T8J4</accession>
<dbReference type="SUPFAM" id="SSF56300">
    <property type="entry name" value="Metallo-dependent phosphatases"/>
    <property type="match status" value="1"/>
</dbReference>
<comment type="similarity">
    <text evidence="1">Belongs to the CapA family.</text>
</comment>
<evidence type="ECO:0000259" key="3">
    <source>
        <dbReference type="SMART" id="SM00854"/>
    </source>
</evidence>
<evidence type="ECO:0000313" key="5">
    <source>
        <dbReference type="Proteomes" id="UP000322524"/>
    </source>
</evidence>
<name>A0A5D4T8J4_9BACI</name>
<reference evidence="4 5" key="1">
    <citation type="submission" date="2019-08" db="EMBL/GenBank/DDBJ databases">
        <title>Bacillus genomes from the desert of Cuatro Cienegas, Coahuila.</title>
        <authorList>
            <person name="Olmedo-Alvarez G."/>
        </authorList>
    </citation>
    <scope>NUCLEOTIDE SEQUENCE [LARGE SCALE GENOMIC DNA]</scope>
    <source>
        <strain evidence="4 5">CH28_1T</strain>
    </source>
</reference>
<dbReference type="PANTHER" id="PTHR33393">
    <property type="entry name" value="POLYGLUTAMINE SYNTHESIS ACCESSORY PROTEIN RV0574C-RELATED"/>
    <property type="match status" value="1"/>
</dbReference>
<keyword evidence="2" id="KW-0812">Transmembrane</keyword>
<dbReference type="Proteomes" id="UP000322524">
    <property type="component" value="Unassembled WGS sequence"/>
</dbReference>
<feature type="domain" description="Capsule synthesis protein CapA" evidence="3">
    <location>
        <begin position="66"/>
        <end position="312"/>
    </location>
</feature>
<dbReference type="STRING" id="79883.GCA_001636495_02869"/>
<gene>
    <name evidence="4" type="ORF">FZC76_00565</name>
</gene>
<dbReference type="Gene3D" id="3.60.21.10">
    <property type="match status" value="1"/>
</dbReference>
<evidence type="ECO:0000256" key="2">
    <source>
        <dbReference type="SAM" id="Phobius"/>
    </source>
</evidence>
<evidence type="ECO:0000313" key="4">
    <source>
        <dbReference type="EMBL" id="TYS70424.1"/>
    </source>
</evidence>
<dbReference type="PANTHER" id="PTHR33393:SF12">
    <property type="entry name" value="CAPSULE BIOSYNTHESIS PROTEIN CAPA"/>
    <property type="match status" value="1"/>
</dbReference>
<dbReference type="OrthoDB" id="9810906at2"/>
<dbReference type="EMBL" id="VTEV01000001">
    <property type="protein sequence ID" value="TYS70424.1"/>
    <property type="molecule type" value="Genomic_DNA"/>
</dbReference>
<keyword evidence="2" id="KW-1133">Transmembrane helix</keyword>
<dbReference type="RefSeq" id="WP_148986334.1">
    <property type="nucleotide sequence ID" value="NZ_VTEV01000001.1"/>
</dbReference>
<evidence type="ECO:0000256" key="1">
    <source>
        <dbReference type="ARBA" id="ARBA00005662"/>
    </source>
</evidence>
<dbReference type="CDD" id="cd07381">
    <property type="entry name" value="MPP_CapA"/>
    <property type="match status" value="1"/>
</dbReference>
<dbReference type="InterPro" id="IPR052169">
    <property type="entry name" value="CW_Biosynth-Accessory"/>
</dbReference>
<organism evidence="4 5">
    <name type="scientific">Sutcliffiella horikoshii</name>
    <dbReference type="NCBI Taxonomy" id="79883"/>
    <lineage>
        <taxon>Bacteria</taxon>
        <taxon>Bacillati</taxon>
        <taxon>Bacillota</taxon>
        <taxon>Bacilli</taxon>
        <taxon>Bacillales</taxon>
        <taxon>Bacillaceae</taxon>
        <taxon>Sutcliffiella</taxon>
    </lineage>
</organism>
<dbReference type="AlphaFoldDB" id="A0A5D4T8J4"/>
<dbReference type="InterPro" id="IPR029052">
    <property type="entry name" value="Metallo-depent_PP-like"/>
</dbReference>
<dbReference type="InterPro" id="IPR019079">
    <property type="entry name" value="Capsule_synth_CapA"/>
</dbReference>
<keyword evidence="2" id="KW-0472">Membrane</keyword>